<feature type="compositionally biased region" description="Acidic residues" evidence="1">
    <location>
        <begin position="369"/>
        <end position="388"/>
    </location>
</feature>
<feature type="compositionally biased region" description="Low complexity" evidence="1">
    <location>
        <begin position="572"/>
        <end position="583"/>
    </location>
</feature>
<feature type="region of interest" description="Disordered" evidence="1">
    <location>
        <begin position="537"/>
        <end position="598"/>
    </location>
</feature>
<feature type="region of interest" description="Disordered" evidence="1">
    <location>
        <begin position="239"/>
        <end position="273"/>
    </location>
</feature>
<feature type="compositionally biased region" description="Low complexity" evidence="1">
    <location>
        <begin position="30"/>
        <end position="39"/>
    </location>
</feature>
<evidence type="ECO:0000313" key="3">
    <source>
        <dbReference type="Proteomes" id="UP000094444"/>
    </source>
</evidence>
<dbReference type="OrthoDB" id="5396104at2759"/>
<feature type="region of interest" description="Disordered" evidence="1">
    <location>
        <begin position="126"/>
        <end position="176"/>
    </location>
</feature>
<feature type="region of interest" description="Disordered" evidence="1">
    <location>
        <begin position="289"/>
        <end position="398"/>
    </location>
</feature>
<organism evidence="2 3">
    <name type="scientific">Diaporthe helianthi</name>
    <dbReference type="NCBI Taxonomy" id="158607"/>
    <lineage>
        <taxon>Eukaryota</taxon>
        <taxon>Fungi</taxon>
        <taxon>Dikarya</taxon>
        <taxon>Ascomycota</taxon>
        <taxon>Pezizomycotina</taxon>
        <taxon>Sordariomycetes</taxon>
        <taxon>Sordariomycetidae</taxon>
        <taxon>Diaporthales</taxon>
        <taxon>Diaporthaceae</taxon>
        <taxon>Diaporthe</taxon>
    </lineage>
</organism>
<accession>A0A2P5I196</accession>
<gene>
    <name evidence="2" type="ORF">DHEL01_v205380</name>
</gene>
<dbReference type="EMBL" id="MAVT02000392">
    <property type="protein sequence ID" value="POS76231.1"/>
    <property type="molecule type" value="Genomic_DNA"/>
</dbReference>
<feature type="compositionally biased region" description="Basic and acidic residues" evidence="1">
    <location>
        <begin position="147"/>
        <end position="163"/>
    </location>
</feature>
<keyword evidence="3" id="KW-1185">Reference proteome</keyword>
<comment type="caution">
    <text evidence="2">The sequence shown here is derived from an EMBL/GenBank/DDBJ whole genome shotgun (WGS) entry which is preliminary data.</text>
</comment>
<evidence type="ECO:0000313" key="2">
    <source>
        <dbReference type="EMBL" id="POS76231.1"/>
    </source>
</evidence>
<feature type="compositionally biased region" description="Pro residues" evidence="1">
    <location>
        <begin position="40"/>
        <end position="50"/>
    </location>
</feature>
<feature type="region of interest" description="Disordered" evidence="1">
    <location>
        <begin position="1"/>
        <end position="50"/>
    </location>
</feature>
<evidence type="ECO:0000256" key="1">
    <source>
        <dbReference type="SAM" id="MobiDB-lite"/>
    </source>
</evidence>
<dbReference type="STRING" id="158607.A0A2P5I196"/>
<sequence>MPSFSTSANTSTSQDGPRELKIHINPLHKTQTASKSQQQTPPPTPPSPPPSPCPWLWRCHSCHTIYRLAVTRRCLDCDHTFCLGDAAGPAAGGPNGRKRKRGGPCKAEFDYVGWKTRGAWRRTMLLNGRGGQRLTATSSSSSNSAEKSGDAKRARRTWGDEHNAAAASDDEEEQTRSFFDDKREHLFIRKQHNCFLHCDFPSECHHALFRAQQERRPILREALALDAAAAAREQAVAVADDEAESHQSIQSGNMTKRITQRQNGRRSSSATRFPYSEDLLLPLPCVDEADEEDNVSPCSPTSPDPPGDLMREVQVSPIDPEGSSSSGGGGDESLPPVSPGGTKQHRRRSLLVTTDTPVDFATTAAPLCFDEEEKESDTCGDEDGDDESGDKKNVKKNSRRTIFDSRRKIAQLTGEEFGPFVFDTLSPTSPSPSSGGVNVATHGATNNNNIITHDIHAAPTALDLQAAYSEQAWFSNFSLSTARTTITADPQPLSPKSPERVGKRDRMLALLRRRVEGGGPPSPALQSSFRDEDVLVHNNAPAPGANHHHHHQQQEDQQHANAAAGGEEWESWSDSSSSYSSSSGPETDADGDVTMHDC</sequence>
<dbReference type="InParanoid" id="A0A2P5I196"/>
<protein>
    <submittedName>
        <fullName evidence="2">Uncharacterized protein</fullName>
    </submittedName>
</protein>
<feature type="compositionally biased region" description="Polar residues" evidence="1">
    <location>
        <begin position="246"/>
        <end position="271"/>
    </location>
</feature>
<dbReference type="Proteomes" id="UP000094444">
    <property type="component" value="Unassembled WGS sequence"/>
</dbReference>
<proteinExistence type="predicted"/>
<reference evidence="2" key="1">
    <citation type="submission" date="2017-09" db="EMBL/GenBank/DDBJ databases">
        <title>Polyketide synthases of a Diaporthe helianthi virulent isolate.</title>
        <authorList>
            <person name="Baroncelli R."/>
        </authorList>
    </citation>
    <scope>NUCLEOTIDE SEQUENCE [LARGE SCALE GENOMIC DNA]</scope>
    <source>
        <strain evidence="2">7/96</strain>
    </source>
</reference>
<name>A0A2P5I196_DIAHE</name>
<feature type="compositionally biased region" description="Polar residues" evidence="1">
    <location>
        <begin position="1"/>
        <end position="15"/>
    </location>
</feature>
<dbReference type="AlphaFoldDB" id="A0A2P5I196"/>